<gene>
    <name evidence="1" type="ORF">MSSAC_2546</name>
</gene>
<dbReference type="EMBL" id="CP009508">
    <property type="protein sequence ID" value="AKB37136.1"/>
    <property type="molecule type" value="Genomic_DNA"/>
</dbReference>
<reference evidence="1 2" key="1">
    <citation type="submission" date="2014-07" db="EMBL/GenBank/DDBJ databases">
        <title>Methanogenic archaea and the global carbon cycle.</title>
        <authorList>
            <person name="Henriksen J.R."/>
            <person name="Luke J."/>
            <person name="Reinhart S."/>
            <person name="Benedict M.N."/>
            <person name="Youngblut N.D."/>
            <person name="Metcalf M.E."/>
            <person name="Whitaker R.J."/>
            <person name="Metcalf W.W."/>
        </authorList>
    </citation>
    <scope>NUCLEOTIDE SEQUENCE [LARGE SCALE GENOMIC DNA]</scope>
    <source>
        <strain evidence="1 2">C2J</strain>
    </source>
</reference>
<dbReference type="InterPro" id="IPR021527">
    <property type="entry name" value="DUF2795"/>
</dbReference>
<sequence>MQASSAAEVQSSMQEAVQAFREIRYPVTKNQLIEKAKSMNARSEVIQAIEGIPDREYNNAADVLKQFEGIQRAVEALKELKYPSTKSQLIEHAKKHNARSEVIRALDKFPDREYNNTADVLMEFRGKFQSQ</sequence>
<protein>
    <recommendedName>
        <fullName evidence="3">DUF2795 domain-containing protein</fullName>
    </recommendedName>
</protein>
<proteinExistence type="predicted"/>
<evidence type="ECO:0000313" key="1">
    <source>
        <dbReference type="EMBL" id="AKB37136.1"/>
    </source>
</evidence>
<name>A0A0E3LDE6_9EURY</name>
<dbReference type="PATRIC" id="fig|1434118.4.peg.3304"/>
<organism evidence="1 2">
    <name type="scientific">Methanosarcina siciliae C2J</name>
    <dbReference type="NCBI Taxonomy" id="1434118"/>
    <lineage>
        <taxon>Archaea</taxon>
        <taxon>Methanobacteriati</taxon>
        <taxon>Methanobacteriota</taxon>
        <taxon>Stenosarchaea group</taxon>
        <taxon>Methanomicrobia</taxon>
        <taxon>Methanosarcinales</taxon>
        <taxon>Methanosarcinaceae</taxon>
        <taxon>Methanosarcina</taxon>
    </lineage>
</organism>
<accession>A0A0E3LDE6</accession>
<evidence type="ECO:0008006" key="3">
    <source>
        <dbReference type="Google" id="ProtNLM"/>
    </source>
</evidence>
<dbReference type="HOGENOM" id="CLU_122696_0_0_2"/>
<dbReference type="Pfam" id="PF11387">
    <property type="entry name" value="DUF2795"/>
    <property type="match status" value="2"/>
</dbReference>
<dbReference type="RefSeq" id="WP_048172667.1">
    <property type="nucleotide sequence ID" value="NZ_CP009508.1"/>
</dbReference>
<dbReference type="KEGG" id="msj:MSSAC_2546"/>
<dbReference type="AlphaFoldDB" id="A0A0E3LDE6"/>
<evidence type="ECO:0000313" key="2">
    <source>
        <dbReference type="Proteomes" id="UP000033123"/>
    </source>
</evidence>
<dbReference type="GeneID" id="24861147"/>
<dbReference type="Proteomes" id="UP000033123">
    <property type="component" value="Chromosome"/>
</dbReference>